<evidence type="ECO:0000313" key="4">
    <source>
        <dbReference type="EMBL" id="MFC7330225.1"/>
    </source>
</evidence>
<comment type="caution">
    <text evidence="4">The sequence shown here is derived from an EMBL/GenBank/DDBJ whole genome shotgun (WGS) entry which is preliminary data.</text>
</comment>
<evidence type="ECO:0000256" key="2">
    <source>
        <dbReference type="ARBA" id="ARBA00023315"/>
    </source>
</evidence>
<dbReference type="InterPro" id="IPR050832">
    <property type="entry name" value="Bact_Acetyltransf"/>
</dbReference>
<dbReference type="EMBL" id="JBHTBH010000011">
    <property type="protein sequence ID" value="MFC7330225.1"/>
    <property type="molecule type" value="Genomic_DNA"/>
</dbReference>
<keyword evidence="2" id="KW-0012">Acyltransferase</keyword>
<accession>A0ABW2KM04</accession>
<evidence type="ECO:0000256" key="1">
    <source>
        <dbReference type="ARBA" id="ARBA00022679"/>
    </source>
</evidence>
<reference evidence="5" key="1">
    <citation type="journal article" date="2019" name="Int. J. Syst. Evol. Microbiol.">
        <title>The Global Catalogue of Microorganisms (GCM) 10K type strain sequencing project: providing services to taxonomists for standard genome sequencing and annotation.</title>
        <authorList>
            <consortium name="The Broad Institute Genomics Platform"/>
            <consortium name="The Broad Institute Genome Sequencing Center for Infectious Disease"/>
            <person name="Wu L."/>
            <person name="Ma J."/>
        </authorList>
    </citation>
    <scope>NUCLEOTIDE SEQUENCE [LARGE SCALE GENOMIC DNA]</scope>
    <source>
        <strain evidence="5">CGMCC 4.7382</strain>
    </source>
</reference>
<proteinExistence type="predicted"/>
<name>A0ABW2KM04_9ACTN</name>
<keyword evidence="1" id="KW-0808">Transferase</keyword>
<dbReference type="RefSeq" id="WP_379872874.1">
    <property type="nucleotide sequence ID" value="NZ_JBHTBH010000011.1"/>
</dbReference>
<evidence type="ECO:0000259" key="3">
    <source>
        <dbReference type="PROSITE" id="PS51186"/>
    </source>
</evidence>
<dbReference type="Pfam" id="PF13673">
    <property type="entry name" value="Acetyltransf_10"/>
    <property type="match status" value="1"/>
</dbReference>
<dbReference type="Proteomes" id="UP001596540">
    <property type="component" value="Unassembled WGS sequence"/>
</dbReference>
<dbReference type="SUPFAM" id="SSF55729">
    <property type="entry name" value="Acyl-CoA N-acyltransferases (Nat)"/>
    <property type="match status" value="1"/>
</dbReference>
<evidence type="ECO:0000313" key="5">
    <source>
        <dbReference type="Proteomes" id="UP001596540"/>
    </source>
</evidence>
<sequence>MLTVTLAESFQDRARVFVIRGAVFVAEQQVPIEEEWDRHDLDADHFLALADGAPVGTGRLVVAGAEGILGRLAVLPKARGTGAGAALVRAIERRGAERGLRAVELHAQTHAIGFYERLGYTAYGAEFLDAGIPHRHMRRDL</sequence>
<organism evidence="4 5">
    <name type="scientific">Marinactinospora rubrisoli</name>
    <dbReference type="NCBI Taxonomy" id="2715399"/>
    <lineage>
        <taxon>Bacteria</taxon>
        <taxon>Bacillati</taxon>
        <taxon>Actinomycetota</taxon>
        <taxon>Actinomycetes</taxon>
        <taxon>Streptosporangiales</taxon>
        <taxon>Nocardiopsidaceae</taxon>
        <taxon>Marinactinospora</taxon>
    </lineage>
</organism>
<dbReference type="Gene3D" id="3.40.630.30">
    <property type="match status" value="1"/>
</dbReference>
<dbReference type="InterPro" id="IPR016181">
    <property type="entry name" value="Acyl_CoA_acyltransferase"/>
</dbReference>
<dbReference type="PROSITE" id="PS51186">
    <property type="entry name" value="GNAT"/>
    <property type="match status" value="1"/>
</dbReference>
<dbReference type="CDD" id="cd04301">
    <property type="entry name" value="NAT_SF"/>
    <property type="match status" value="1"/>
</dbReference>
<gene>
    <name evidence="4" type="ORF">ACFQRF_21095</name>
</gene>
<protein>
    <submittedName>
        <fullName evidence="4">GNAT family N-acetyltransferase</fullName>
    </submittedName>
</protein>
<feature type="domain" description="N-acetyltransferase" evidence="3">
    <location>
        <begin position="1"/>
        <end position="141"/>
    </location>
</feature>
<keyword evidence="5" id="KW-1185">Reference proteome</keyword>
<dbReference type="PANTHER" id="PTHR43877">
    <property type="entry name" value="AMINOALKYLPHOSPHONATE N-ACETYLTRANSFERASE-RELATED-RELATED"/>
    <property type="match status" value="1"/>
</dbReference>
<dbReference type="InterPro" id="IPR000182">
    <property type="entry name" value="GNAT_dom"/>
</dbReference>